<accession>A0ABP8N6Z1</accession>
<comment type="caution">
    <text evidence="1">The sequence shown here is derived from an EMBL/GenBank/DDBJ whole genome shotgun (WGS) entry which is preliminary data.</text>
</comment>
<dbReference type="RefSeq" id="WP_345077973.1">
    <property type="nucleotide sequence ID" value="NZ_BAABFA010000005.1"/>
</dbReference>
<evidence type="ECO:0000313" key="1">
    <source>
        <dbReference type="EMBL" id="GAA4460977.1"/>
    </source>
</evidence>
<protein>
    <submittedName>
        <fullName evidence="1">Uncharacterized protein</fullName>
    </submittedName>
</protein>
<keyword evidence="2" id="KW-1185">Reference proteome</keyword>
<name>A0ABP8N6Z1_9BACT</name>
<sequence length="65" mass="8065">MKNKNTLLCLVAIIVVIIISNSSCALDRRRYSTFRDEDGKAHTEHYNQYKRKWYRKNWYNRRIWK</sequence>
<reference evidence="2" key="1">
    <citation type="journal article" date="2019" name="Int. J. Syst. Evol. Microbiol.">
        <title>The Global Catalogue of Microorganisms (GCM) 10K type strain sequencing project: providing services to taxonomists for standard genome sequencing and annotation.</title>
        <authorList>
            <consortium name="The Broad Institute Genomics Platform"/>
            <consortium name="The Broad Institute Genome Sequencing Center for Infectious Disease"/>
            <person name="Wu L."/>
            <person name="Ma J."/>
        </authorList>
    </citation>
    <scope>NUCLEOTIDE SEQUENCE [LARGE SCALE GENOMIC DNA]</scope>
    <source>
        <strain evidence="2">JCM 32105</strain>
    </source>
</reference>
<gene>
    <name evidence="1" type="ORF">GCM10023093_04760</name>
</gene>
<proteinExistence type="predicted"/>
<organism evidence="1 2">
    <name type="scientific">Nemorincola caseinilytica</name>
    <dbReference type="NCBI Taxonomy" id="2054315"/>
    <lineage>
        <taxon>Bacteria</taxon>
        <taxon>Pseudomonadati</taxon>
        <taxon>Bacteroidota</taxon>
        <taxon>Chitinophagia</taxon>
        <taxon>Chitinophagales</taxon>
        <taxon>Chitinophagaceae</taxon>
        <taxon>Nemorincola</taxon>
    </lineage>
</organism>
<evidence type="ECO:0000313" key="2">
    <source>
        <dbReference type="Proteomes" id="UP001500067"/>
    </source>
</evidence>
<dbReference type="Proteomes" id="UP001500067">
    <property type="component" value="Unassembled WGS sequence"/>
</dbReference>
<dbReference type="EMBL" id="BAABFA010000005">
    <property type="protein sequence ID" value="GAA4460977.1"/>
    <property type="molecule type" value="Genomic_DNA"/>
</dbReference>